<protein>
    <submittedName>
        <fullName evidence="2">Uncharacterized protein isoform X1</fullName>
    </submittedName>
</protein>
<reference evidence="2" key="1">
    <citation type="submission" date="2025-08" db="UniProtKB">
        <authorList>
            <consortium name="RefSeq"/>
        </authorList>
    </citation>
    <scope>IDENTIFICATION</scope>
    <source>
        <tissue evidence="2">Blood</tissue>
    </source>
</reference>
<gene>
    <name evidence="2" type="primary">LOC103552777</name>
</gene>
<keyword evidence="1" id="KW-1185">Reference proteome</keyword>
<evidence type="ECO:0000313" key="2">
    <source>
        <dbReference type="RefSeq" id="XP_070438499.1"/>
    </source>
</evidence>
<dbReference type="RefSeq" id="XP_070438499.1">
    <property type="nucleotide sequence ID" value="XM_070582398.1"/>
</dbReference>
<evidence type="ECO:0000313" key="1">
    <source>
        <dbReference type="Proteomes" id="UP001652662"/>
    </source>
</evidence>
<sequence length="235" mass="26125">MGTTFSFVQKLRSALLDPDVNLSLQYLGAKLSLPISLPLATFLFSAFLSKTEKSVGKYFVSVVSSRPEESTGGRPDDAVVPWGRNWTALAPQYIVVYSSLWVLLVVACGMPPQRGLMSSAMSAPRIRTNETLSRLAVERENSTTWPRGQPLERSFYVKWMDEWTDGWVDGWTRCGLSLLTHSNKQNTAEVMGCPFRDEIIKDCCFHLGGALTLFEWPTLGEASCHVVRQPCGPLS</sequence>
<accession>A0ABM4LDI6</accession>
<dbReference type="Proteomes" id="UP001652662">
    <property type="component" value="Chromosome 18"/>
</dbReference>
<organism evidence="1 2">
    <name type="scientific">Equus przewalskii</name>
    <name type="common">Przewalski's horse</name>
    <name type="synonym">Equus caballus przewalskii</name>
    <dbReference type="NCBI Taxonomy" id="9798"/>
    <lineage>
        <taxon>Eukaryota</taxon>
        <taxon>Metazoa</taxon>
        <taxon>Chordata</taxon>
        <taxon>Craniata</taxon>
        <taxon>Vertebrata</taxon>
        <taxon>Euteleostomi</taxon>
        <taxon>Mammalia</taxon>
        <taxon>Eutheria</taxon>
        <taxon>Laurasiatheria</taxon>
        <taxon>Perissodactyla</taxon>
        <taxon>Equidae</taxon>
        <taxon>Equus</taxon>
    </lineage>
</organism>
<proteinExistence type="predicted"/>
<dbReference type="GeneID" id="103552777"/>
<name>A0ABM4LDI6_EQUPR</name>